<dbReference type="SUPFAM" id="SSF56672">
    <property type="entry name" value="DNA/RNA polymerases"/>
    <property type="match status" value="1"/>
</dbReference>
<name>A0A4Y1QNW1_PRUDU</name>
<evidence type="ECO:0000259" key="1">
    <source>
        <dbReference type="Pfam" id="PF07727"/>
    </source>
</evidence>
<reference evidence="2" key="1">
    <citation type="journal article" date="2019" name="Science">
        <title>Mutation of a bHLH transcription factor allowed almond domestication.</title>
        <authorList>
            <person name="Sanchez-Perez R."/>
            <person name="Pavan S."/>
            <person name="Mazzeo R."/>
            <person name="Moldovan C."/>
            <person name="Aiese Cigliano R."/>
            <person name="Del Cueto J."/>
            <person name="Ricciardi F."/>
            <person name="Lotti C."/>
            <person name="Ricciardi L."/>
            <person name="Dicenta F."/>
            <person name="Lopez-Marques R.L."/>
            <person name="Lindberg Moller B."/>
        </authorList>
    </citation>
    <scope>NUCLEOTIDE SEQUENCE</scope>
</reference>
<evidence type="ECO:0000313" key="2">
    <source>
        <dbReference type="EMBL" id="BBG93499.1"/>
    </source>
</evidence>
<sequence>MSVEFNALIRNGTWELVPATSHQNLIGCKWVFRIKRHPDYNIDRYKAHLAAKEFHQRPGIDFSNTFCPVVKPTTIQIVQHLALSSGWPICQLDVNNAFFHSSLSKDVYMSQPPGFVDSNFPSHVCKLCKELYGLKQAPRAWYKELSSFLLSHGFTNALSNASLFIYHHSSAIIYLLIYVDDLIVIRNNSSTLSRFLHNLAQRFSLKDLSHLHYFLGVEMCLLLVDYVFPSTNTSRIF</sequence>
<organism evidence="2">
    <name type="scientific">Prunus dulcis</name>
    <name type="common">Almond</name>
    <name type="synonym">Amygdalus dulcis</name>
    <dbReference type="NCBI Taxonomy" id="3755"/>
    <lineage>
        <taxon>Eukaryota</taxon>
        <taxon>Viridiplantae</taxon>
        <taxon>Streptophyta</taxon>
        <taxon>Embryophyta</taxon>
        <taxon>Tracheophyta</taxon>
        <taxon>Spermatophyta</taxon>
        <taxon>Magnoliopsida</taxon>
        <taxon>eudicotyledons</taxon>
        <taxon>Gunneridae</taxon>
        <taxon>Pentapetalae</taxon>
        <taxon>rosids</taxon>
        <taxon>fabids</taxon>
        <taxon>Rosales</taxon>
        <taxon>Rosaceae</taxon>
        <taxon>Amygdaloideae</taxon>
        <taxon>Amygdaleae</taxon>
        <taxon>Prunus</taxon>
    </lineage>
</organism>
<dbReference type="Pfam" id="PF07727">
    <property type="entry name" value="RVT_2"/>
    <property type="match status" value="1"/>
</dbReference>
<dbReference type="AlphaFoldDB" id="A0A4Y1QNW1"/>
<dbReference type="InterPro" id="IPR043502">
    <property type="entry name" value="DNA/RNA_pol_sf"/>
</dbReference>
<proteinExistence type="predicted"/>
<dbReference type="InterPro" id="IPR013103">
    <property type="entry name" value="RVT_2"/>
</dbReference>
<dbReference type="EMBL" id="AP019297">
    <property type="protein sequence ID" value="BBG93499.1"/>
    <property type="molecule type" value="Genomic_DNA"/>
</dbReference>
<accession>A0A4Y1QNW1</accession>
<feature type="domain" description="Reverse transcriptase Ty1/copia-type" evidence="1">
    <location>
        <begin position="11"/>
        <end position="219"/>
    </location>
</feature>
<protein>
    <submittedName>
        <fullName evidence="2">Transposable element protein</fullName>
    </submittedName>
</protein>
<gene>
    <name evidence="2" type="ORF">Prudu_001529</name>
</gene>